<evidence type="ECO:0000256" key="7">
    <source>
        <dbReference type="ARBA" id="ARBA00023214"/>
    </source>
</evidence>
<evidence type="ECO:0000313" key="10">
    <source>
        <dbReference type="Proteomes" id="UP000318878"/>
    </source>
</evidence>
<evidence type="ECO:0000256" key="8">
    <source>
        <dbReference type="SAM" id="Phobius"/>
    </source>
</evidence>
<comment type="subcellular location">
    <subcellularLocation>
        <location evidence="1">Membrane</location>
        <topology evidence="1">Multi-pass membrane protein</topology>
    </subcellularLocation>
</comment>
<name>A0A5C5V8E6_9BACT</name>
<dbReference type="PRINTS" id="PR00762">
    <property type="entry name" value="CLCHANNEL"/>
</dbReference>
<evidence type="ECO:0000256" key="1">
    <source>
        <dbReference type="ARBA" id="ARBA00004141"/>
    </source>
</evidence>
<evidence type="ECO:0000313" key="9">
    <source>
        <dbReference type="EMBL" id="TWT34561.1"/>
    </source>
</evidence>
<dbReference type="EMBL" id="SJPF01000002">
    <property type="protein sequence ID" value="TWT34561.1"/>
    <property type="molecule type" value="Genomic_DNA"/>
</dbReference>
<dbReference type="OrthoDB" id="9812438at2"/>
<feature type="transmembrane region" description="Helical" evidence="8">
    <location>
        <begin position="343"/>
        <end position="362"/>
    </location>
</feature>
<feature type="transmembrane region" description="Helical" evidence="8">
    <location>
        <begin position="374"/>
        <end position="400"/>
    </location>
</feature>
<dbReference type="PANTHER" id="PTHR45711">
    <property type="entry name" value="CHLORIDE CHANNEL PROTEIN"/>
    <property type="match status" value="1"/>
</dbReference>
<dbReference type="CDD" id="cd01031">
    <property type="entry name" value="EriC"/>
    <property type="match status" value="1"/>
</dbReference>
<keyword evidence="3 8" id="KW-0812">Transmembrane</keyword>
<evidence type="ECO:0000256" key="6">
    <source>
        <dbReference type="ARBA" id="ARBA00023136"/>
    </source>
</evidence>
<dbReference type="InterPro" id="IPR014743">
    <property type="entry name" value="Cl-channel_core"/>
</dbReference>
<feature type="transmembrane region" description="Helical" evidence="8">
    <location>
        <begin position="243"/>
        <end position="264"/>
    </location>
</feature>
<feature type="transmembrane region" description="Helical" evidence="8">
    <location>
        <begin position="107"/>
        <end position="128"/>
    </location>
</feature>
<dbReference type="Proteomes" id="UP000318878">
    <property type="component" value="Unassembled WGS sequence"/>
</dbReference>
<feature type="transmembrane region" description="Helical" evidence="8">
    <location>
        <begin position="407"/>
        <end position="427"/>
    </location>
</feature>
<comment type="caution">
    <text evidence="9">The sequence shown here is derived from an EMBL/GenBank/DDBJ whole genome shotgun (WGS) entry which is preliminary data.</text>
</comment>
<keyword evidence="4 8" id="KW-1133">Transmembrane helix</keyword>
<dbReference type="Gene3D" id="1.10.3080.10">
    <property type="entry name" value="Clc chloride channel"/>
    <property type="match status" value="1"/>
</dbReference>
<keyword evidence="5" id="KW-0406">Ion transport</keyword>
<dbReference type="RefSeq" id="WP_146430907.1">
    <property type="nucleotide sequence ID" value="NZ_SJPF01000002.1"/>
</dbReference>
<protein>
    <submittedName>
        <fullName evidence="9">H(+)/Cl(-) exchange transporter ClcA</fullName>
    </submittedName>
</protein>
<dbReference type="SUPFAM" id="SSF81340">
    <property type="entry name" value="Clc chloride channel"/>
    <property type="match status" value="1"/>
</dbReference>
<keyword evidence="6 8" id="KW-0472">Membrane</keyword>
<dbReference type="NCBIfam" id="NF003640">
    <property type="entry name" value="PRK05277.1"/>
    <property type="match status" value="1"/>
</dbReference>
<gene>
    <name evidence="9" type="primary">clcA_1</name>
    <name evidence="9" type="ORF">Enr8_19720</name>
</gene>
<feature type="transmembrane region" description="Helical" evidence="8">
    <location>
        <begin position="276"/>
        <end position="296"/>
    </location>
</feature>
<dbReference type="InterPro" id="IPR001807">
    <property type="entry name" value="ClC"/>
</dbReference>
<feature type="transmembrane region" description="Helical" evidence="8">
    <location>
        <begin position="190"/>
        <end position="210"/>
    </location>
</feature>
<feature type="transmembrane region" description="Helical" evidence="8">
    <location>
        <begin position="316"/>
        <end position="336"/>
    </location>
</feature>
<proteinExistence type="predicted"/>
<dbReference type="PANTHER" id="PTHR45711:SF6">
    <property type="entry name" value="CHLORIDE CHANNEL PROTEIN"/>
    <property type="match status" value="1"/>
</dbReference>
<evidence type="ECO:0000256" key="3">
    <source>
        <dbReference type="ARBA" id="ARBA00022692"/>
    </source>
</evidence>
<dbReference type="AlphaFoldDB" id="A0A5C5V8E6"/>
<dbReference type="GO" id="GO:0005247">
    <property type="term" value="F:voltage-gated chloride channel activity"/>
    <property type="evidence" value="ECO:0007669"/>
    <property type="project" value="TreeGrafter"/>
</dbReference>
<organism evidence="9 10">
    <name type="scientific">Blastopirellula retiformator</name>
    <dbReference type="NCBI Taxonomy" id="2527970"/>
    <lineage>
        <taxon>Bacteria</taxon>
        <taxon>Pseudomonadati</taxon>
        <taxon>Planctomycetota</taxon>
        <taxon>Planctomycetia</taxon>
        <taxon>Pirellulales</taxon>
        <taxon>Pirellulaceae</taxon>
        <taxon>Blastopirellula</taxon>
    </lineage>
</organism>
<keyword evidence="2" id="KW-0813">Transport</keyword>
<evidence type="ECO:0000256" key="2">
    <source>
        <dbReference type="ARBA" id="ARBA00022448"/>
    </source>
</evidence>
<feature type="transmembrane region" description="Helical" evidence="8">
    <location>
        <begin position="20"/>
        <end position="38"/>
    </location>
</feature>
<keyword evidence="10" id="KW-1185">Reference proteome</keyword>
<evidence type="ECO:0000256" key="4">
    <source>
        <dbReference type="ARBA" id="ARBA00022989"/>
    </source>
</evidence>
<dbReference type="Pfam" id="PF00654">
    <property type="entry name" value="Voltage_CLC"/>
    <property type="match status" value="1"/>
</dbReference>
<dbReference type="GO" id="GO:0005886">
    <property type="term" value="C:plasma membrane"/>
    <property type="evidence" value="ECO:0007669"/>
    <property type="project" value="TreeGrafter"/>
</dbReference>
<evidence type="ECO:0000256" key="5">
    <source>
        <dbReference type="ARBA" id="ARBA00023065"/>
    </source>
</evidence>
<feature type="transmembrane region" description="Helical" evidence="8">
    <location>
        <begin position="159"/>
        <end position="183"/>
    </location>
</feature>
<sequence length="463" mass="48024">MKHTPEIHAGRLTGFPRAYVLALPVGLIGGSLGALFHYCLDRSYAFHAAFASYLAGDTALSIVVAASIGAVMTATSFWLVTQFAPEAGGSGIQEIEGAMAGLRPMRWVRVMIIKFLGGLLAIGAGLVLGREGPTVHMGGCVGKWIGEKAKVDPETMNTLLAAGAAAGLSAAFGAPLASILFVMEEMRTRFHFSFIAIHAVAIASLAAKVMNDQVFGVGPLLPIALKDSMAEIAPDPTLMLEQFPLYLILGILIGVCGAAFNASLLKCLAFFDRLSYGVRFLFALALGGVAGALMLLSPGSVGGGGSFVQDVFANTTNLQILLALLVIRTGMTFLSYSCGVPGGVFAPMLAIGAIVGMCFGTITNEYIPYVTLPAGVFALAAMGGLFAATVRAPLTGIVLVAELTASFDLLGVLIITCIVASITAQLLGSRPIYDSLLDRTLTAAERKEEAAKEPDVAGDAVVE</sequence>
<accession>A0A5C5V8E6</accession>
<feature type="transmembrane region" description="Helical" evidence="8">
    <location>
        <begin position="58"/>
        <end position="80"/>
    </location>
</feature>
<reference evidence="9 10" key="1">
    <citation type="submission" date="2019-02" db="EMBL/GenBank/DDBJ databases">
        <title>Deep-cultivation of Planctomycetes and their phenomic and genomic characterization uncovers novel biology.</title>
        <authorList>
            <person name="Wiegand S."/>
            <person name="Jogler M."/>
            <person name="Boedeker C."/>
            <person name="Pinto D."/>
            <person name="Vollmers J."/>
            <person name="Rivas-Marin E."/>
            <person name="Kohn T."/>
            <person name="Peeters S.H."/>
            <person name="Heuer A."/>
            <person name="Rast P."/>
            <person name="Oberbeckmann S."/>
            <person name="Bunk B."/>
            <person name="Jeske O."/>
            <person name="Meyerdierks A."/>
            <person name="Storesund J.E."/>
            <person name="Kallscheuer N."/>
            <person name="Luecker S."/>
            <person name="Lage O.M."/>
            <person name="Pohl T."/>
            <person name="Merkel B.J."/>
            <person name="Hornburger P."/>
            <person name="Mueller R.-W."/>
            <person name="Bruemmer F."/>
            <person name="Labrenz M."/>
            <person name="Spormann A.M."/>
            <person name="Op Den Camp H."/>
            <person name="Overmann J."/>
            <person name="Amann R."/>
            <person name="Jetten M.S.M."/>
            <person name="Mascher T."/>
            <person name="Medema M.H."/>
            <person name="Devos D.P."/>
            <person name="Kaster A.-K."/>
            <person name="Ovreas L."/>
            <person name="Rohde M."/>
            <person name="Galperin M.Y."/>
            <person name="Jogler C."/>
        </authorList>
    </citation>
    <scope>NUCLEOTIDE SEQUENCE [LARGE SCALE GENOMIC DNA]</scope>
    <source>
        <strain evidence="9 10">Enr8</strain>
    </source>
</reference>
<keyword evidence="7" id="KW-0868">Chloride</keyword>